<comment type="caution">
    <text evidence="3">The sequence shown here is derived from an EMBL/GenBank/DDBJ whole genome shotgun (WGS) entry which is preliminary data.</text>
</comment>
<proteinExistence type="predicted"/>
<keyword evidence="1" id="KW-0175">Coiled coil</keyword>
<accession>A0ABT8G7L9</accession>
<dbReference type="EMBL" id="JAUHPW010000003">
    <property type="protein sequence ID" value="MDN4475130.1"/>
    <property type="molecule type" value="Genomic_DNA"/>
</dbReference>
<keyword evidence="4" id="KW-1185">Reference proteome</keyword>
<feature type="compositionally biased region" description="Low complexity" evidence="2">
    <location>
        <begin position="209"/>
        <end position="219"/>
    </location>
</feature>
<dbReference type="Proteomes" id="UP001172728">
    <property type="component" value="Unassembled WGS sequence"/>
</dbReference>
<evidence type="ECO:0000256" key="1">
    <source>
        <dbReference type="SAM" id="Coils"/>
    </source>
</evidence>
<name>A0ABT8G7L9_9MICO</name>
<feature type="compositionally biased region" description="Polar residues" evidence="2">
    <location>
        <begin position="251"/>
        <end position="267"/>
    </location>
</feature>
<feature type="coiled-coil region" evidence="1">
    <location>
        <begin position="454"/>
        <end position="488"/>
    </location>
</feature>
<organism evidence="3 4">
    <name type="scientific">Demequina litoralis</name>
    <dbReference type="NCBI Taxonomy" id="3051660"/>
    <lineage>
        <taxon>Bacteria</taxon>
        <taxon>Bacillati</taxon>
        <taxon>Actinomycetota</taxon>
        <taxon>Actinomycetes</taxon>
        <taxon>Micrococcales</taxon>
        <taxon>Demequinaceae</taxon>
        <taxon>Demequina</taxon>
    </lineage>
</organism>
<feature type="region of interest" description="Disordered" evidence="2">
    <location>
        <begin position="249"/>
        <end position="281"/>
    </location>
</feature>
<gene>
    <name evidence="3" type="ORF">QQX09_04565</name>
</gene>
<dbReference type="RefSeq" id="WP_301131582.1">
    <property type="nucleotide sequence ID" value="NZ_JAUHPW010000003.1"/>
</dbReference>
<feature type="region of interest" description="Disordered" evidence="2">
    <location>
        <begin position="182"/>
        <end position="219"/>
    </location>
</feature>
<evidence type="ECO:0000313" key="3">
    <source>
        <dbReference type="EMBL" id="MDN4475130.1"/>
    </source>
</evidence>
<feature type="compositionally biased region" description="Basic and acidic residues" evidence="2">
    <location>
        <begin position="268"/>
        <end position="281"/>
    </location>
</feature>
<evidence type="ECO:0000313" key="4">
    <source>
        <dbReference type="Proteomes" id="UP001172728"/>
    </source>
</evidence>
<evidence type="ECO:0000256" key="2">
    <source>
        <dbReference type="SAM" id="MobiDB-lite"/>
    </source>
</evidence>
<reference evidence="3" key="1">
    <citation type="submission" date="2023-06" db="EMBL/GenBank/DDBJ databases">
        <title>Sysu t00192.</title>
        <authorList>
            <person name="Gao L."/>
            <person name="Fang B.-Z."/>
            <person name="Li W.-J."/>
        </authorList>
    </citation>
    <scope>NUCLEOTIDE SEQUENCE</scope>
    <source>
        <strain evidence="3">SYSU T00192</strain>
    </source>
</reference>
<sequence length="513" mass="54799">MIRLEEDGLAPVLRYDIPEPTSYSGVNLIELAVAASSFKPELSAVEHGDGTSGALGHVDALRKRLRGIGGGGLAGRPGAGLRVDVDRGRTPPEPVPPADDFPDDILEALAGRLSAGERLVVSTNVNGTPTVSTAPVPPAPRPGLYLVETLRLSTYLGSYGAGRVINTMTLLPGESTRISVSTFRESEEKRSRSSSVLDSVTDEAATDLSQSIQSEQSNQSAFAESTEYYADVSGKASWGWGSAEAKAGVKGSTNAARQEATKNLSNATEKHASKASAKREVAVDTAYEATSKSGEQTSIEREISNVNVSRTLNFVFRQMNQEFVTVTHLTDLRVAYFDGFHESRREVPLADLEALLDDVIVDADRQAVRQMILDELDEVLDWQGRAVSVVEEVPVPGSAATIRRFKERTEEVPIGGHDDAPRQDVRGVVLGVDTNVMRTDGVIVESLLGEGVALDGYAAELQSIEVARRRAEADLLAARAARAALVNEIIAQGDATRAEVAKAVSSADDEDHP</sequence>
<protein>
    <submittedName>
        <fullName evidence="3">Uncharacterized protein</fullName>
    </submittedName>
</protein>